<gene>
    <name evidence="2" type="primary">Dsim\GD14241</name>
    <name evidence="2" type="ORF">Dsim_GD14241</name>
</gene>
<keyword evidence="3" id="KW-1185">Reference proteome</keyword>
<proteinExistence type="predicted"/>
<accession>B4QP69</accession>
<protein>
    <submittedName>
        <fullName evidence="2">GD14241</fullName>
    </submittedName>
</protein>
<feature type="non-terminal residue" evidence="2">
    <location>
        <position position="1"/>
    </location>
</feature>
<keyword evidence="1" id="KW-0472">Membrane</keyword>
<sequence>LFSWPTNCRRAKRSPSYGWQLARAFVIGFMLISDEICAMQLLLLLPLSLSVDSCCKLQL</sequence>
<dbReference type="HOGENOM" id="CLU_2967713_0_0_1"/>
<dbReference type="Proteomes" id="UP000000304">
    <property type="component" value="Chromosome 3L"/>
</dbReference>
<keyword evidence="1" id="KW-1133">Transmembrane helix</keyword>
<feature type="transmembrane region" description="Helical" evidence="1">
    <location>
        <begin position="21"/>
        <end position="43"/>
    </location>
</feature>
<reference evidence="2 3" key="1">
    <citation type="journal article" date="2007" name="Nature">
        <title>Evolution of genes and genomes on the Drosophila phylogeny.</title>
        <authorList>
            <consortium name="Drosophila 12 Genomes Consortium"/>
            <person name="Clark A.G."/>
            <person name="Eisen M.B."/>
            <person name="Smith D.R."/>
            <person name="Bergman C.M."/>
            <person name="Oliver B."/>
            <person name="Markow T.A."/>
            <person name="Kaufman T.C."/>
            <person name="Kellis M."/>
            <person name="Gelbart W."/>
            <person name="Iyer V.N."/>
            <person name="Pollard D.A."/>
            <person name="Sackton T.B."/>
            <person name="Larracuente A.M."/>
            <person name="Singh N.D."/>
            <person name="Abad J.P."/>
            <person name="Abt D.N."/>
            <person name="Adryan B."/>
            <person name="Aguade M."/>
            <person name="Akashi H."/>
            <person name="Anderson W.W."/>
            <person name="Aquadro C.F."/>
            <person name="Ardell D.H."/>
            <person name="Arguello R."/>
            <person name="Artieri C.G."/>
            <person name="Barbash D.A."/>
            <person name="Barker D."/>
            <person name="Barsanti P."/>
            <person name="Batterham P."/>
            <person name="Batzoglou S."/>
            <person name="Begun D."/>
            <person name="Bhutkar A."/>
            <person name="Blanco E."/>
            <person name="Bosak S.A."/>
            <person name="Bradley R.K."/>
            <person name="Brand A.D."/>
            <person name="Brent M.R."/>
            <person name="Brooks A.N."/>
            <person name="Brown R.H."/>
            <person name="Butlin R.K."/>
            <person name="Caggese C."/>
            <person name="Calvi B.R."/>
            <person name="Bernardo de Carvalho A."/>
            <person name="Caspi A."/>
            <person name="Castrezana S."/>
            <person name="Celniker S.E."/>
            <person name="Chang J.L."/>
            <person name="Chapple C."/>
            <person name="Chatterji S."/>
            <person name="Chinwalla A."/>
            <person name="Civetta A."/>
            <person name="Clifton S.W."/>
            <person name="Comeron J.M."/>
            <person name="Costello J.C."/>
            <person name="Coyne J.A."/>
            <person name="Daub J."/>
            <person name="David R.G."/>
            <person name="Delcher A.L."/>
            <person name="Delehaunty K."/>
            <person name="Do C.B."/>
            <person name="Ebling H."/>
            <person name="Edwards K."/>
            <person name="Eickbush T."/>
            <person name="Evans J.D."/>
            <person name="Filipski A."/>
            <person name="Findeiss S."/>
            <person name="Freyhult E."/>
            <person name="Fulton L."/>
            <person name="Fulton R."/>
            <person name="Garcia A.C."/>
            <person name="Gardiner A."/>
            <person name="Garfield D.A."/>
            <person name="Garvin B.E."/>
            <person name="Gibson G."/>
            <person name="Gilbert D."/>
            <person name="Gnerre S."/>
            <person name="Godfrey J."/>
            <person name="Good R."/>
            <person name="Gotea V."/>
            <person name="Gravely B."/>
            <person name="Greenberg A.J."/>
            <person name="Griffiths-Jones S."/>
            <person name="Gross S."/>
            <person name="Guigo R."/>
            <person name="Gustafson E.A."/>
            <person name="Haerty W."/>
            <person name="Hahn M.W."/>
            <person name="Halligan D.L."/>
            <person name="Halpern A.L."/>
            <person name="Halter G.M."/>
            <person name="Han M.V."/>
            <person name="Heger A."/>
            <person name="Hillier L."/>
            <person name="Hinrichs A.S."/>
            <person name="Holmes I."/>
            <person name="Hoskins R.A."/>
            <person name="Hubisz M.J."/>
            <person name="Hultmark D."/>
            <person name="Huntley M.A."/>
            <person name="Jaffe D.B."/>
            <person name="Jagadeeshan S."/>
            <person name="Jeck W.R."/>
            <person name="Johnson J."/>
            <person name="Jones C.D."/>
            <person name="Jordan W.C."/>
            <person name="Karpen G.H."/>
            <person name="Kataoka E."/>
            <person name="Keightley P.D."/>
            <person name="Kheradpour P."/>
            <person name="Kirkness E.F."/>
            <person name="Koerich L.B."/>
            <person name="Kristiansen K."/>
            <person name="Kudrna D."/>
            <person name="Kulathinal R.J."/>
            <person name="Kumar S."/>
            <person name="Kwok R."/>
            <person name="Lander E."/>
            <person name="Langley C.H."/>
            <person name="Lapoint R."/>
            <person name="Lazzaro B.P."/>
            <person name="Lee S.J."/>
            <person name="Levesque L."/>
            <person name="Li R."/>
            <person name="Lin C.F."/>
            <person name="Lin M.F."/>
            <person name="Lindblad-Toh K."/>
            <person name="Llopart A."/>
            <person name="Long M."/>
            <person name="Low L."/>
            <person name="Lozovsky E."/>
            <person name="Lu J."/>
            <person name="Luo M."/>
            <person name="Machado C.A."/>
            <person name="Makalowski W."/>
            <person name="Marzo M."/>
            <person name="Matsuda M."/>
            <person name="Matzkin L."/>
            <person name="McAllister B."/>
            <person name="McBride C.S."/>
            <person name="McKernan B."/>
            <person name="McKernan K."/>
            <person name="Mendez-Lago M."/>
            <person name="Minx P."/>
            <person name="Mollenhauer M.U."/>
            <person name="Montooth K."/>
            <person name="Mount S.M."/>
            <person name="Mu X."/>
            <person name="Myers E."/>
            <person name="Negre B."/>
            <person name="Newfeld S."/>
            <person name="Nielsen R."/>
            <person name="Noor M.A."/>
            <person name="O'Grady P."/>
            <person name="Pachter L."/>
            <person name="Papaceit M."/>
            <person name="Parisi M.J."/>
            <person name="Parisi M."/>
            <person name="Parts L."/>
            <person name="Pedersen J.S."/>
            <person name="Pesole G."/>
            <person name="Phillippy A.M."/>
            <person name="Ponting C.P."/>
            <person name="Pop M."/>
            <person name="Porcelli D."/>
            <person name="Powell J.R."/>
            <person name="Prohaska S."/>
            <person name="Pruitt K."/>
            <person name="Puig M."/>
            <person name="Quesneville H."/>
            <person name="Ram K.R."/>
            <person name="Rand D."/>
            <person name="Rasmussen M.D."/>
            <person name="Reed L.K."/>
            <person name="Reenan R."/>
            <person name="Reily A."/>
            <person name="Remington K.A."/>
            <person name="Rieger T.T."/>
            <person name="Ritchie M.G."/>
            <person name="Robin C."/>
            <person name="Rogers Y.H."/>
            <person name="Rohde C."/>
            <person name="Rozas J."/>
            <person name="Rubenfield M.J."/>
            <person name="Ruiz A."/>
            <person name="Russo S."/>
            <person name="Salzberg S.L."/>
            <person name="Sanchez-Gracia A."/>
            <person name="Saranga D.J."/>
            <person name="Sato H."/>
            <person name="Schaeffer S.W."/>
            <person name="Schatz M.C."/>
            <person name="Schlenke T."/>
            <person name="Schwartz R."/>
            <person name="Segarra C."/>
            <person name="Singh R.S."/>
            <person name="Sirot L."/>
            <person name="Sirota M."/>
            <person name="Sisneros N.B."/>
            <person name="Smith C.D."/>
            <person name="Smith T.F."/>
            <person name="Spieth J."/>
            <person name="Stage D.E."/>
            <person name="Stark A."/>
            <person name="Stephan W."/>
            <person name="Strausberg R.L."/>
            <person name="Strempel S."/>
            <person name="Sturgill D."/>
            <person name="Sutton G."/>
            <person name="Sutton G.G."/>
            <person name="Tao W."/>
            <person name="Teichmann S."/>
            <person name="Tobari Y.N."/>
            <person name="Tomimura Y."/>
            <person name="Tsolas J.M."/>
            <person name="Valente V.L."/>
            <person name="Venter E."/>
            <person name="Venter J.C."/>
            <person name="Vicario S."/>
            <person name="Vieira F.G."/>
            <person name="Vilella A.J."/>
            <person name="Villasante A."/>
            <person name="Walenz B."/>
            <person name="Wang J."/>
            <person name="Wasserman M."/>
            <person name="Watts T."/>
            <person name="Wilson D."/>
            <person name="Wilson R.K."/>
            <person name="Wing R.A."/>
            <person name="Wolfner M.F."/>
            <person name="Wong A."/>
            <person name="Wong G.K."/>
            <person name="Wu C.I."/>
            <person name="Wu G."/>
            <person name="Yamamoto D."/>
            <person name="Yang H.P."/>
            <person name="Yang S.P."/>
            <person name="Yorke J.A."/>
            <person name="Yoshida K."/>
            <person name="Zdobnov E."/>
            <person name="Zhang P."/>
            <person name="Zhang Y."/>
            <person name="Zimin A.V."/>
            <person name="Baldwin J."/>
            <person name="Abdouelleil A."/>
            <person name="Abdulkadir J."/>
            <person name="Abebe A."/>
            <person name="Abera B."/>
            <person name="Abreu J."/>
            <person name="Acer S.C."/>
            <person name="Aftuck L."/>
            <person name="Alexander A."/>
            <person name="An P."/>
            <person name="Anderson E."/>
            <person name="Anderson S."/>
            <person name="Arachi H."/>
            <person name="Azer M."/>
            <person name="Bachantsang P."/>
            <person name="Barry A."/>
            <person name="Bayul T."/>
            <person name="Berlin A."/>
            <person name="Bessette D."/>
            <person name="Bloom T."/>
            <person name="Blye J."/>
            <person name="Boguslavskiy L."/>
            <person name="Bonnet C."/>
            <person name="Boukhgalter B."/>
            <person name="Bourzgui I."/>
            <person name="Brown A."/>
            <person name="Cahill P."/>
            <person name="Channer S."/>
            <person name="Cheshatsang Y."/>
            <person name="Chuda L."/>
            <person name="Citroen M."/>
            <person name="Collymore A."/>
            <person name="Cooke P."/>
            <person name="Costello M."/>
            <person name="D'Aco K."/>
            <person name="Daza R."/>
            <person name="De Haan G."/>
            <person name="DeGray S."/>
            <person name="DeMaso C."/>
            <person name="Dhargay N."/>
            <person name="Dooley K."/>
            <person name="Dooley E."/>
            <person name="Doricent M."/>
            <person name="Dorje P."/>
            <person name="Dorjee K."/>
            <person name="Dupes A."/>
            <person name="Elong R."/>
            <person name="Falk J."/>
            <person name="Farina A."/>
            <person name="Faro S."/>
            <person name="Ferguson D."/>
            <person name="Fisher S."/>
            <person name="Foley C.D."/>
            <person name="Franke A."/>
            <person name="Friedrich D."/>
            <person name="Gadbois L."/>
            <person name="Gearin G."/>
            <person name="Gearin C.R."/>
            <person name="Giannoukos G."/>
            <person name="Goode T."/>
            <person name="Graham J."/>
            <person name="Grandbois E."/>
            <person name="Grewal S."/>
            <person name="Gyaltsen K."/>
            <person name="Hafez N."/>
            <person name="Hagos B."/>
            <person name="Hall J."/>
            <person name="Henson C."/>
            <person name="Hollinger A."/>
            <person name="Honan T."/>
            <person name="Huard M.D."/>
            <person name="Hughes L."/>
            <person name="Hurhula B."/>
            <person name="Husby M.E."/>
            <person name="Kamat A."/>
            <person name="Kanga B."/>
            <person name="Kashin S."/>
            <person name="Khazanovich D."/>
            <person name="Kisner P."/>
            <person name="Lance K."/>
            <person name="Lara M."/>
            <person name="Lee W."/>
            <person name="Lennon N."/>
            <person name="Letendre F."/>
            <person name="LeVine R."/>
            <person name="Lipovsky A."/>
            <person name="Liu X."/>
            <person name="Liu J."/>
            <person name="Liu S."/>
            <person name="Lokyitsang T."/>
            <person name="Lokyitsang Y."/>
            <person name="Lubonja R."/>
            <person name="Lui A."/>
            <person name="MacDonald P."/>
            <person name="Magnisalis V."/>
            <person name="Maru K."/>
            <person name="Matthews C."/>
            <person name="McCusker W."/>
            <person name="McDonough S."/>
            <person name="Mehta T."/>
            <person name="Meldrim J."/>
            <person name="Meneus L."/>
            <person name="Mihai O."/>
            <person name="Mihalev A."/>
            <person name="Mihova T."/>
            <person name="Mittelman R."/>
            <person name="Mlenga V."/>
            <person name="Montmayeur A."/>
            <person name="Mulrain L."/>
            <person name="Navidi A."/>
            <person name="Naylor J."/>
            <person name="Negash T."/>
            <person name="Nguyen T."/>
            <person name="Nguyen N."/>
            <person name="Nicol R."/>
            <person name="Norbu C."/>
            <person name="Norbu N."/>
            <person name="Novod N."/>
            <person name="O'Neill B."/>
            <person name="Osman S."/>
            <person name="Markiewicz E."/>
            <person name="Oyono O.L."/>
            <person name="Patti C."/>
            <person name="Phunkhang P."/>
            <person name="Pierre F."/>
            <person name="Priest M."/>
            <person name="Raghuraman S."/>
            <person name="Rege F."/>
            <person name="Reyes R."/>
            <person name="Rise C."/>
            <person name="Rogov P."/>
            <person name="Ross K."/>
            <person name="Ryan E."/>
            <person name="Settipalli S."/>
            <person name="Shea T."/>
            <person name="Sherpa N."/>
            <person name="Shi L."/>
            <person name="Shih D."/>
            <person name="Sparrow T."/>
            <person name="Spaulding J."/>
            <person name="Stalker J."/>
            <person name="Stange-Thomann N."/>
            <person name="Stavropoulos S."/>
            <person name="Stone C."/>
            <person name="Strader C."/>
            <person name="Tesfaye S."/>
            <person name="Thomson T."/>
            <person name="Thoulutsang Y."/>
            <person name="Thoulutsang D."/>
            <person name="Topham K."/>
            <person name="Topping I."/>
            <person name="Tsamla T."/>
            <person name="Vassiliev H."/>
            <person name="Vo A."/>
            <person name="Wangchuk T."/>
            <person name="Wangdi T."/>
            <person name="Weiand M."/>
            <person name="Wilkinson J."/>
            <person name="Wilson A."/>
            <person name="Yadav S."/>
            <person name="Young G."/>
            <person name="Yu Q."/>
            <person name="Zembek L."/>
            <person name="Zhong D."/>
            <person name="Zimmer A."/>
            <person name="Zwirko Z."/>
            <person name="Jaffe D.B."/>
            <person name="Alvarez P."/>
            <person name="Brockman W."/>
            <person name="Butler J."/>
            <person name="Chin C."/>
            <person name="Gnerre S."/>
            <person name="Grabherr M."/>
            <person name="Kleber M."/>
            <person name="Mauceli E."/>
            <person name="MacCallum I."/>
        </authorList>
    </citation>
    <scope>NUCLEOTIDE SEQUENCE [LARGE SCALE GENOMIC DNA]</scope>
    <source>
        <strain evidence="3">white501</strain>
    </source>
</reference>
<evidence type="ECO:0000313" key="2">
    <source>
        <dbReference type="EMBL" id="EDX09967.1"/>
    </source>
</evidence>
<keyword evidence="1" id="KW-0812">Transmembrane</keyword>
<name>B4QP69_DROSI</name>
<evidence type="ECO:0000256" key="1">
    <source>
        <dbReference type="SAM" id="Phobius"/>
    </source>
</evidence>
<evidence type="ECO:0000313" key="3">
    <source>
        <dbReference type="Proteomes" id="UP000000304"/>
    </source>
</evidence>
<dbReference type="AlphaFoldDB" id="B4QP69"/>
<organism evidence="2 3">
    <name type="scientific">Drosophila simulans</name>
    <name type="common">Fruit fly</name>
    <dbReference type="NCBI Taxonomy" id="7240"/>
    <lineage>
        <taxon>Eukaryota</taxon>
        <taxon>Metazoa</taxon>
        <taxon>Ecdysozoa</taxon>
        <taxon>Arthropoda</taxon>
        <taxon>Hexapoda</taxon>
        <taxon>Insecta</taxon>
        <taxon>Pterygota</taxon>
        <taxon>Neoptera</taxon>
        <taxon>Endopterygota</taxon>
        <taxon>Diptera</taxon>
        <taxon>Brachycera</taxon>
        <taxon>Muscomorpha</taxon>
        <taxon>Ephydroidea</taxon>
        <taxon>Drosophilidae</taxon>
        <taxon>Drosophila</taxon>
        <taxon>Sophophora</taxon>
    </lineage>
</organism>
<dbReference type="EMBL" id="CM000363">
    <property type="protein sequence ID" value="EDX09967.1"/>
    <property type="molecule type" value="Genomic_DNA"/>
</dbReference>